<gene>
    <name evidence="1" type="ORF">AB1Y20_022145</name>
</gene>
<name>A0AB34JIS1_PRYPA</name>
<evidence type="ECO:0000313" key="1">
    <source>
        <dbReference type="EMBL" id="KAL1520569.1"/>
    </source>
</evidence>
<proteinExistence type="predicted"/>
<reference evidence="1 2" key="1">
    <citation type="journal article" date="2024" name="Science">
        <title>Giant polyketide synthase enzymes in the biosynthesis of giant marine polyether toxins.</title>
        <authorList>
            <person name="Fallon T.R."/>
            <person name="Shende V.V."/>
            <person name="Wierzbicki I.H."/>
            <person name="Pendleton A.L."/>
            <person name="Watervoot N.F."/>
            <person name="Auber R.P."/>
            <person name="Gonzalez D.J."/>
            <person name="Wisecaver J.H."/>
            <person name="Moore B.S."/>
        </authorList>
    </citation>
    <scope>NUCLEOTIDE SEQUENCE [LARGE SCALE GENOMIC DNA]</scope>
    <source>
        <strain evidence="1 2">12B1</strain>
    </source>
</reference>
<accession>A0AB34JIS1</accession>
<sequence>MGPLPSFIEQLPGNGFTSTYDRRSVLSRKCRRTPIHGKCLSLINVSSAVSARLAVSSSCVPSGAVLLSMVNPYHSRLRDLQFSRLRESRCFMDRVVSVCFNYSDSLGTCVPAPHVEAARFRSGGYSDLLWAKWRFIADALVAASMVLWVDADVVLLRNPWANIPLRGRQHLLYQPEHPPVEPMWRLGARECVKQSTPRINGGQILVRSARFARQVAALRPLTHTSSNRDKLDQDYASELLYQWNYSHCLLPAGFRSQLWSQRRPNGKTAEDTQIFPLDHSSSCQLVTLHVNGQPSRLLKERAMTAVLGFTTNCVQLTKN</sequence>
<keyword evidence="2" id="KW-1185">Reference proteome</keyword>
<protein>
    <recommendedName>
        <fullName evidence="3">Nucleotide-diphospho-sugar transferase domain-containing protein</fullName>
    </recommendedName>
</protein>
<comment type="caution">
    <text evidence="1">The sequence shown here is derived from an EMBL/GenBank/DDBJ whole genome shotgun (WGS) entry which is preliminary data.</text>
</comment>
<evidence type="ECO:0000313" key="2">
    <source>
        <dbReference type="Proteomes" id="UP001515480"/>
    </source>
</evidence>
<dbReference type="Proteomes" id="UP001515480">
    <property type="component" value="Unassembled WGS sequence"/>
</dbReference>
<dbReference type="AlphaFoldDB" id="A0AB34JIS1"/>
<dbReference type="EMBL" id="JBGBPQ010000008">
    <property type="protein sequence ID" value="KAL1520569.1"/>
    <property type="molecule type" value="Genomic_DNA"/>
</dbReference>
<organism evidence="1 2">
    <name type="scientific">Prymnesium parvum</name>
    <name type="common">Toxic golden alga</name>
    <dbReference type="NCBI Taxonomy" id="97485"/>
    <lineage>
        <taxon>Eukaryota</taxon>
        <taxon>Haptista</taxon>
        <taxon>Haptophyta</taxon>
        <taxon>Prymnesiophyceae</taxon>
        <taxon>Prymnesiales</taxon>
        <taxon>Prymnesiaceae</taxon>
        <taxon>Prymnesium</taxon>
    </lineage>
</organism>
<evidence type="ECO:0008006" key="3">
    <source>
        <dbReference type="Google" id="ProtNLM"/>
    </source>
</evidence>